<dbReference type="Proteomes" id="UP001220962">
    <property type="component" value="Chromosome"/>
</dbReference>
<dbReference type="RefSeq" id="WP_047912467.1">
    <property type="nucleotide sequence ID" value="NZ_CP118101.1"/>
</dbReference>
<organism evidence="2 3">
    <name type="scientific">Paenibacillus urinalis</name>
    <dbReference type="NCBI Taxonomy" id="521520"/>
    <lineage>
        <taxon>Bacteria</taxon>
        <taxon>Bacillati</taxon>
        <taxon>Bacillota</taxon>
        <taxon>Bacilli</taxon>
        <taxon>Bacillales</taxon>
        <taxon>Paenibacillaceae</taxon>
        <taxon>Paenibacillus</taxon>
    </lineage>
</organism>
<keyword evidence="1" id="KW-0472">Membrane</keyword>
<dbReference type="EMBL" id="CP118101">
    <property type="protein sequence ID" value="WDH82960.1"/>
    <property type="molecule type" value="Genomic_DNA"/>
</dbReference>
<proteinExistence type="predicted"/>
<reference evidence="2" key="1">
    <citation type="submission" date="2023-02" db="EMBL/GenBank/DDBJ databases">
        <title>Pathogen: clinical or host-associated sample.</title>
        <authorList>
            <person name="Hergert J."/>
            <person name="Casey R."/>
            <person name="Wagner J."/>
            <person name="Young E.L."/>
            <person name="Oakeson K.F."/>
        </authorList>
    </citation>
    <scope>NUCLEOTIDE SEQUENCE</scope>
    <source>
        <strain evidence="2">2022CK-00830</strain>
    </source>
</reference>
<keyword evidence="1" id="KW-1133">Transmembrane helix</keyword>
<dbReference type="AlphaFoldDB" id="A0AAX3MZ99"/>
<accession>A0AAX3MZ99</accession>
<gene>
    <name evidence="2" type="ORF">PUW23_01560</name>
</gene>
<protein>
    <recommendedName>
        <fullName evidence="4">DUF3139 domain-containing protein</fullName>
    </recommendedName>
</protein>
<evidence type="ECO:0008006" key="4">
    <source>
        <dbReference type="Google" id="ProtNLM"/>
    </source>
</evidence>
<evidence type="ECO:0000256" key="1">
    <source>
        <dbReference type="SAM" id="Phobius"/>
    </source>
</evidence>
<evidence type="ECO:0000313" key="3">
    <source>
        <dbReference type="Proteomes" id="UP001220962"/>
    </source>
</evidence>
<evidence type="ECO:0000313" key="2">
    <source>
        <dbReference type="EMBL" id="WDH82960.1"/>
    </source>
</evidence>
<keyword evidence="1" id="KW-0812">Transmembrane</keyword>
<name>A0AAX3MZ99_9BACL</name>
<sequence length="127" mass="14990">MKNKKWILSFISLFIIIYIAFGFWIASDTKLILEKSLESVDDYTEYMSQSFFDNTNIPARGDTSSHFTYHPENHKIGTVFPLHFFFISKVFVTHEYDQPDFGFRETLTINLKLMNGHWYASNVKFNP</sequence>
<feature type="transmembrane region" description="Helical" evidence="1">
    <location>
        <begin position="6"/>
        <end position="26"/>
    </location>
</feature>